<keyword evidence="1" id="KW-0732">Signal</keyword>
<protein>
    <submittedName>
        <fullName evidence="2">Uncharacterized protein</fullName>
    </submittedName>
</protein>
<sequence>MGFVLLLWASCVTRLNLEGGTLLVVGHVLEAVFYFEASDDGGSNLVTKISNLTHAVLLLAKSFSKSREETLRAVTSEAPQKVW</sequence>
<name>A0AAP0ND04_LIQFO</name>
<evidence type="ECO:0000313" key="2">
    <source>
        <dbReference type="EMBL" id="KAK9270730.1"/>
    </source>
</evidence>
<evidence type="ECO:0000256" key="1">
    <source>
        <dbReference type="SAM" id="SignalP"/>
    </source>
</evidence>
<organism evidence="2 3">
    <name type="scientific">Liquidambar formosana</name>
    <name type="common">Formosan gum</name>
    <dbReference type="NCBI Taxonomy" id="63359"/>
    <lineage>
        <taxon>Eukaryota</taxon>
        <taxon>Viridiplantae</taxon>
        <taxon>Streptophyta</taxon>
        <taxon>Embryophyta</taxon>
        <taxon>Tracheophyta</taxon>
        <taxon>Spermatophyta</taxon>
        <taxon>Magnoliopsida</taxon>
        <taxon>eudicotyledons</taxon>
        <taxon>Gunneridae</taxon>
        <taxon>Pentapetalae</taxon>
        <taxon>Saxifragales</taxon>
        <taxon>Altingiaceae</taxon>
        <taxon>Liquidambar</taxon>
    </lineage>
</organism>
<evidence type="ECO:0000313" key="3">
    <source>
        <dbReference type="Proteomes" id="UP001415857"/>
    </source>
</evidence>
<feature type="chain" id="PRO_5042897645" evidence="1">
    <location>
        <begin position="18"/>
        <end position="83"/>
    </location>
</feature>
<dbReference type="Proteomes" id="UP001415857">
    <property type="component" value="Unassembled WGS sequence"/>
</dbReference>
<feature type="signal peptide" evidence="1">
    <location>
        <begin position="1"/>
        <end position="17"/>
    </location>
</feature>
<proteinExistence type="predicted"/>
<dbReference type="AlphaFoldDB" id="A0AAP0ND04"/>
<accession>A0AAP0ND04</accession>
<comment type="caution">
    <text evidence="2">The sequence shown here is derived from an EMBL/GenBank/DDBJ whole genome shotgun (WGS) entry which is preliminary data.</text>
</comment>
<gene>
    <name evidence="2" type="ORF">L1049_026313</name>
</gene>
<keyword evidence="3" id="KW-1185">Reference proteome</keyword>
<reference evidence="2 3" key="1">
    <citation type="journal article" date="2024" name="Plant J.">
        <title>Genome sequences and population genomics reveal climatic adaptation and genomic divergence between two closely related sweetgum species.</title>
        <authorList>
            <person name="Xu W.Q."/>
            <person name="Ren C.Q."/>
            <person name="Zhang X.Y."/>
            <person name="Comes H.P."/>
            <person name="Liu X.H."/>
            <person name="Li Y.G."/>
            <person name="Kettle C.J."/>
            <person name="Jalonen R."/>
            <person name="Gaisberger H."/>
            <person name="Ma Y.Z."/>
            <person name="Qiu Y.X."/>
        </authorList>
    </citation>
    <scope>NUCLEOTIDE SEQUENCE [LARGE SCALE GENOMIC DNA]</scope>
    <source>
        <strain evidence="2">Hangzhou</strain>
    </source>
</reference>
<dbReference type="EMBL" id="JBBPBK010000014">
    <property type="protein sequence ID" value="KAK9270730.1"/>
    <property type="molecule type" value="Genomic_DNA"/>
</dbReference>